<comment type="caution">
    <text evidence="1">The sequence shown here is derived from an EMBL/GenBank/DDBJ whole genome shotgun (WGS) entry which is preliminary data.</text>
</comment>
<feature type="non-terminal residue" evidence="1">
    <location>
        <position position="1"/>
    </location>
</feature>
<dbReference type="AlphaFoldDB" id="A0A3B8WB16"/>
<evidence type="ECO:0000313" key="2">
    <source>
        <dbReference type="Proteomes" id="UP000261325"/>
    </source>
</evidence>
<dbReference type="EMBL" id="DLYI01000056">
    <property type="protein sequence ID" value="HAC27111.1"/>
    <property type="molecule type" value="Genomic_DNA"/>
</dbReference>
<protein>
    <submittedName>
        <fullName evidence="1">PEP-CTERM sorting domain-containing protein</fullName>
    </submittedName>
</protein>
<name>A0A3B8WB16_MARNT</name>
<organism evidence="1 2">
    <name type="scientific">Marinobacter nauticus</name>
    <name type="common">Marinobacter hydrocarbonoclasticus</name>
    <name type="synonym">Marinobacter aquaeolei</name>
    <dbReference type="NCBI Taxonomy" id="2743"/>
    <lineage>
        <taxon>Bacteria</taxon>
        <taxon>Pseudomonadati</taxon>
        <taxon>Pseudomonadota</taxon>
        <taxon>Gammaproteobacteria</taxon>
        <taxon>Pseudomonadales</taxon>
        <taxon>Marinobacteraceae</taxon>
        <taxon>Marinobacter</taxon>
    </lineage>
</organism>
<gene>
    <name evidence="1" type="ORF">DCF82_04765</name>
</gene>
<feature type="non-terminal residue" evidence="1">
    <location>
        <position position="76"/>
    </location>
</feature>
<dbReference type="Proteomes" id="UP000261325">
    <property type="component" value="Unassembled WGS sequence"/>
</dbReference>
<reference evidence="1 2" key="1">
    <citation type="journal article" date="2018" name="Nat. Biotechnol.">
        <title>A standardized bacterial taxonomy based on genome phylogeny substantially revises the tree of life.</title>
        <authorList>
            <person name="Parks D.H."/>
            <person name="Chuvochina M."/>
            <person name="Waite D.W."/>
            <person name="Rinke C."/>
            <person name="Skarshewski A."/>
            <person name="Chaumeil P.A."/>
            <person name="Hugenholtz P."/>
        </authorList>
    </citation>
    <scope>NUCLEOTIDE SEQUENCE [LARGE SCALE GENOMIC DNA]</scope>
    <source>
        <strain evidence="1">UBA9049</strain>
    </source>
</reference>
<proteinExistence type="predicted"/>
<evidence type="ECO:0000313" key="1">
    <source>
        <dbReference type="EMBL" id="HAC27111.1"/>
    </source>
</evidence>
<accession>A0A3B8WB16</accession>
<sequence>FTGDPNNAVISWDGPDYIVCPECFLVVKDGNEPQYLFNIGSWNGQDVLDLQGFYPNRGAISHVAIFGKSVPVQVPE</sequence>